<proteinExistence type="predicted"/>
<evidence type="ECO:0000313" key="2">
    <source>
        <dbReference type="Proteomes" id="UP000732377"/>
    </source>
</evidence>
<accession>A0A953IGI5</accession>
<protein>
    <submittedName>
        <fullName evidence="1">Uncharacterized protein</fullName>
    </submittedName>
</protein>
<dbReference type="AlphaFoldDB" id="A0A953IGI5"/>
<dbReference type="RefSeq" id="WP_273381592.1">
    <property type="nucleotide sequence ID" value="NZ_PIUK01000357.1"/>
</dbReference>
<dbReference type="EMBL" id="PIUK01000357">
    <property type="protein sequence ID" value="MBY6278140.1"/>
    <property type="molecule type" value="Genomic_DNA"/>
</dbReference>
<dbReference type="Proteomes" id="UP000732377">
    <property type="component" value="Unassembled WGS sequence"/>
</dbReference>
<gene>
    <name evidence="1" type="ORF">CWE10_18575</name>
</gene>
<comment type="caution">
    <text evidence="1">The sequence shown here is derived from an EMBL/GenBank/DDBJ whole genome shotgun (WGS) entry which is preliminary data.</text>
</comment>
<evidence type="ECO:0000313" key="1">
    <source>
        <dbReference type="EMBL" id="MBY6278140.1"/>
    </source>
</evidence>
<reference evidence="1" key="1">
    <citation type="submission" date="2017-11" db="EMBL/GenBank/DDBJ databases">
        <title>Three new genomes from thermophilic consortium.</title>
        <authorList>
            <person name="Quaggio R."/>
            <person name="Amgarten D."/>
            <person name="Setubal J.C."/>
        </authorList>
    </citation>
    <scope>NUCLEOTIDE SEQUENCE</scope>
    <source>
        <strain evidence="1">ZCTH01-B2</strain>
    </source>
</reference>
<organism evidence="1 2">
    <name type="scientific">Symbiobacterium thermophilum</name>
    <dbReference type="NCBI Taxonomy" id="2734"/>
    <lineage>
        <taxon>Bacteria</taxon>
        <taxon>Bacillati</taxon>
        <taxon>Bacillota</taxon>
        <taxon>Clostridia</taxon>
        <taxon>Eubacteriales</taxon>
        <taxon>Symbiobacteriaceae</taxon>
        <taxon>Symbiobacterium</taxon>
    </lineage>
</organism>
<name>A0A953IGI5_SYMTR</name>
<sequence length="59" mass="6522">METFGTLVFLNGQAFLQLEIGEYIALNDSFIIEALESGQTIALNENYAGKTILIRKEVA</sequence>